<evidence type="ECO:0000256" key="2">
    <source>
        <dbReference type="ARBA" id="ARBA00022761"/>
    </source>
</evidence>
<dbReference type="InterPro" id="IPR001747">
    <property type="entry name" value="Vitellogenin_N"/>
</dbReference>
<evidence type="ECO:0000259" key="7">
    <source>
        <dbReference type="PROSITE" id="PS51233"/>
    </source>
</evidence>
<protein>
    <submittedName>
        <fullName evidence="8">Uncharacterized protein</fullName>
    </submittedName>
</protein>
<evidence type="ECO:0000313" key="8">
    <source>
        <dbReference type="EMBL" id="RWS24485.1"/>
    </source>
</evidence>
<dbReference type="EMBL" id="NCKV01004814">
    <property type="protein sequence ID" value="RWS24485.1"/>
    <property type="molecule type" value="Genomic_DNA"/>
</dbReference>
<dbReference type="GO" id="GO:0005319">
    <property type="term" value="F:lipid transporter activity"/>
    <property type="evidence" value="ECO:0007669"/>
    <property type="project" value="InterPro"/>
</dbReference>
<evidence type="ECO:0000256" key="1">
    <source>
        <dbReference type="ARBA" id="ARBA00022729"/>
    </source>
</evidence>
<dbReference type="SUPFAM" id="SSF48431">
    <property type="entry name" value="Lipovitellin-phosvitin complex, superhelical domain"/>
    <property type="match status" value="1"/>
</dbReference>
<dbReference type="Gene3D" id="1.25.10.20">
    <property type="entry name" value="Vitellinogen, superhelical"/>
    <property type="match status" value="1"/>
</dbReference>
<proteinExistence type="predicted"/>
<keyword evidence="3" id="KW-1015">Disulfide bond</keyword>
<dbReference type="PROSITE" id="PS51233">
    <property type="entry name" value="VWFD"/>
    <property type="match status" value="1"/>
</dbReference>
<keyword evidence="1" id="KW-0732">Signal</keyword>
<dbReference type="SUPFAM" id="SSF56968">
    <property type="entry name" value="Lipovitellin-phosvitin complex, beta-sheet shell regions"/>
    <property type="match status" value="1"/>
</dbReference>
<accession>A0A443SAQ8</accession>
<dbReference type="PROSITE" id="PS51211">
    <property type="entry name" value="VITELLOGENIN"/>
    <property type="match status" value="1"/>
</dbReference>
<dbReference type="InterPro" id="IPR015816">
    <property type="entry name" value="Vitellinogen_b-sht_N"/>
</dbReference>
<dbReference type="Gene3D" id="2.30.230.10">
    <property type="entry name" value="Lipovitellin, beta-sheet shell regions, chain A"/>
    <property type="match status" value="1"/>
</dbReference>
<dbReference type="STRING" id="299467.A0A443SAQ8"/>
<evidence type="ECO:0000256" key="4">
    <source>
        <dbReference type="ARBA" id="ARBA00023180"/>
    </source>
</evidence>
<comment type="caution">
    <text evidence="5">Lacks conserved residue(s) required for the propagation of feature annotation.</text>
</comment>
<reference evidence="8 9" key="1">
    <citation type="journal article" date="2018" name="Gigascience">
        <title>Genomes of trombidid mites reveal novel predicted allergens and laterally-transferred genes associated with secondary metabolism.</title>
        <authorList>
            <person name="Dong X."/>
            <person name="Chaisiri K."/>
            <person name="Xia D."/>
            <person name="Armstrong S.D."/>
            <person name="Fang Y."/>
            <person name="Donnelly M.J."/>
            <person name="Kadowaki T."/>
            <person name="McGarry J.W."/>
            <person name="Darby A.C."/>
            <person name="Makepeace B.L."/>
        </authorList>
    </citation>
    <scope>NUCLEOTIDE SEQUENCE [LARGE SCALE GENOMIC DNA]</scope>
    <source>
        <strain evidence="8">UoL-UT</strain>
    </source>
</reference>
<feature type="domain" description="VWFD" evidence="7">
    <location>
        <begin position="1145"/>
        <end position="1313"/>
    </location>
</feature>
<dbReference type="InterPro" id="IPR011030">
    <property type="entry name" value="Lipovitellin_superhlx_dom"/>
</dbReference>
<dbReference type="PANTHER" id="PTHR23345:SF15">
    <property type="entry name" value="VITELLOGENIN 1-RELATED"/>
    <property type="match status" value="1"/>
</dbReference>
<dbReference type="InterPro" id="IPR015819">
    <property type="entry name" value="Lipid_transp_b-sht_shell"/>
</dbReference>
<evidence type="ECO:0000256" key="5">
    <source>
        <dbReference type="PROSITE-ProRule" id="PRU00557"/>
    </source>
</evidence>
<keyword evidence="2" id="KW-0758">Storage protein</keyword>
<comment type="caution">
    <text evidence="8">The sequence shown here is derived from an EMBL/GenBank/DDBJ whole genome shotgun (WGS) entry which is preliminary data.</text>
</comment>
<gene>
    <name evidence="8" type="ORF">B4U80_13212</name>
</gene>
<dbReference type="InterPro" id="IPR001846">
    <property type="entry name" value="VWF_type-D"/>
</dbReference>
<dbReference type="VEuPathDB" id="VectorBase:LDEU007555"/>
<evidence type="ECO:0000256" key="3">
    <source>
        <dbReference type="ARBA" id="ARBA00023157"/>
    </source>
</evidence>
<evidence type="ECO:0000259" key="6">
    <source>
        <dbReference type="PROSITE" id="PS51211"/>
    </source>
</evidence>
<evidence type="ECO:0000313" key="9">
    <source>
        <dbReference type="Proteomes" id="UP000288716"/>
    </source>
</evidence>
<dbReference type="PANTHER" id="PTHR23345">
    <property type="entry name" value="VITELLOGENIN-RELATED"/>
    <property type="match status" value="1"/>
</dbReference>
<dbReference type="InterPro" id="IPR050733">
    <property type="entry name" value="Vitellogenin/Apolipophorin"/>
</dbReference>
<organism evidence="8 9">
    <name type="scientific">Leptotrombidium deliense</name>
    <dbReference type="NCBI Taxonomy" id="299467"/>
    <lineage>
        <taxon>Eukaryota</taxon>
        <taxon>Metazoa</taxon>
        <taxon>Ecdysozoa</taxon>
        <taxon>Arthropoda</taxon>
        <taxon>Chelicerata</taxon>
        <taxon>Arachnida</taxon>
        <taxon>Acari</taxon>
        <taxon>Acariformes</taxon>
        <taxon>Trombidiformes</taxon>
        <taxon>Prostigmata</taxon>
        <taxon>Anystina</taxon>
        <taxon>Parasitengona</taxon>
        <taxon>Trombiculoidea</taxon>
        <taxon>Trombiculidae</taxon>
        <taxon>Leptotrombidium</taxon>
    </lineage>
</organism>
<keyword evidence="9" id="KW-1185">Reference proteome</keyword>
<dbReference type="OrthoDB" id="6019304at2759"/>
<dbReference type="Pfam" id="PF00094">
    <property type="entry name" value="VWD"/>
    <property type="match status" value="1"/>
</dbReference>
<sequence>MKRGLVALLSVHLRSEDSYKAIQSGLLGRCENDYTADERPKIDGVSSIFITRTRHRNSCQPSRLIGMKHVDKIKHNANLISRTDYYYELIKTDDDTYIKNADSVERLSFEVDAHRNVTPSLLVEQKVRLLSRGKDHPLRKRQFPNFPFPNLRVPTLPIVLPTVPSIAEIMNKSKEAVENAVNKVIDGDITTSLEAQESFIKDPTLIDDMSSRFNKLAETMKTIDTEDVERLNIPTQYVEFFNFLVLMDKKFLLDFFKSDKITAEPRLRRRLFFKVLSILPRHASFEAAKEITNNDQNEEDSVKQFAIDTMMLYFTSRTSKTIMTNEQAKDVYQFCKESFTQNRLLLAKACYLYLSRQVSKSYLEGSLSAKQIDSLQNDVIKDLVPDVSKLDATEPQRLLLAVKCVKNFRTSSGLDFVKKVLTNRSIKPLIRSDTAWGLMSFDVEPIKDDLIRILYDETEQTETRIAIFNALLGKFGKDLMPFVTRLKLNFVKNTFVDDKRLVFKIVAILKHALLKPQHMLHLDRQRNARILLDLIKEDYKKFLGFIPVEYWSKDYNDGQINYFFSMIPSTESLFPQSMYFAIGDSIDESQYSLRALHDNVLVNLFHPKSGEEPNANIQDAILKMIQELHLSLKDRVENNYIISKKQNHYETYFIYCDENNHLYPKDILAFKGNGMHVKLSTYGQSYTESGLPYYMVANHLSYTRIVPTDNGVNFLRSTGGYTASVGYSVISKSRVYGGKSVEETLRTNVHLGFGLEIPSKDEIKFNGKISLLNDGEVKTSLYYKSQRFVHAVVTDKFYTLHPEHFEPFDADKYEQVIENRGNFEITTRHPYGKKDENTFHFEDILRGFKTVGSIISRKRYSYDVKINFVPKSEHRHCNWEFSALRDEAASAVSAKLTLSHDSEKLYSVWIRRTVDSKEKTVKCELVVNDFKKPFSAYLVADVKYPLGNINKLNVKEMLLSMENATIKGALYTGNEVNTELQKNDKNTYMKFEGTFSKRRNPQDIQEYERRERSCLLRKDQQCFVYLVEQSYKYNHLELDIDIVKPYVLGESSLIEAYSMSLFEKYKSNAYFDNRLKTKGPEKARIEFDIMNELRTFPTVEVKIRSFYGESSYKKIPARISPILFGSGLWETNVVYSTKIPLFNFPLCQINSDSVTTFDGNKQFEMKNSCPKKMLAVGDCSKFQFFVIRNEDDSVTIFYNHRHNITFKEKHIYVNDKPQDFSAEPMKTYPDFIVIQRALGAGFVHRLDLPYSLKIIHANKQLSIFATPFYKNQLCGVCGNQDGDWSNDIISPKKEMIDRKKLYESWSFGDRTCA</sequence>
<feature type="domain" description="Vitellogenin" evidence="6">
    <location>
        <begin position="1"/>
        <end position="578"/>
    </location>
</feature>
<name>A0A443SAQ8_9ACAR</name>
<keyword evidence="4" id="KW-0325">Glycoprotein</keyword>
<dbReference type="Proteomes" id="UP000288716">
    <property type="component" value="Unassembled WGS sequence"/>
</dbReference>